<feature type="compositionally biased region" description="Polar residues" evidence="1">
    <location>
        <begin position="187"/>
        <end position="203"/>
    </location>
</feature>
<evidence type="ECO:0000313" key="2">
    <source>
        <dbReference type="EMBL" id="KAJ6980223.1"/>
    </source>
</evidence>
<dbReference type="PANTHER" id="PTHR33647:SF5">
    <property type="entry name" value="OS01G0793900 PROTEIN"/>
    <property type="match status" value="1"/>
</dbReference>
<dbReference type="EMBL" id="JAQIZT010000011">
    <property type="protein sequence ID" value="KAJ6980223.1"/>
    <property type="molecule type" value="Genomic_DNA"/>
</dbReference>
<keyword evidence="3" id="KW-1185">Reference proteome</keyword>
<dbReference type="AlphaFoldDB" id="A0AAD6M776"/>
<proteinExistence type="predicted"/>
<gene>
    <name evidence="2" type="ORF">NC653_028136</name>
</gene>
<organism evidence="2 3">
    <name type="scientific">Populus alba x Populus x berolinensis</name>
    <dbReference type="NCBI Taxonomy" id="444605"/>
    <lineage>
        <taxon>Eukaryota</taxon>
        <taxon>Viridiplantae</taxon>
        <taxon>Streptophyta</taxon>
        <taxon>Embryophyta</taxon>
        <taxon>Tracheophyta</taxon>
        <taxon>Spermatophyta</taxon>
        <taxon>Magnoliopsida</taxon>
        <taxon>eudicotyledons</taxon>
        <taxon>Gunneridae</taxon>
        <taxon>Pentapetalae</taxon>
        <taxon>rosids</taxon>
        <taxon>fabids</taxon>
        <taxon>Malpighiales</taxon>
        <taxon>Salicaceae</taxon>
        <taxon>Saliceae</taxon>
        <taxon>Populus</taxon>
    </lineage>
</organism>
<feature type="compositionally biased region" description="Low complexity" evidence="1">
    <location>
        <begin position="134"/>
        <end position="145"/>
    </location>
</feature>
<evidence type="ECO:0000256" key="1">
    <source>
        <dbReference type="SAM" id="MobiDB-lite"/>
    </source>
</evidence>
<protein>
    <submittedName>
        <fullName evidence="2">Uncharacterized protein</fullName>
    </submittedName>
</protein>
<sequence length="203" mass="23293">MQPPRQQLPPTSSNFIMDKITLPSRAKWQHGQHKHLPGHSTCHLTWQQIRSDCFSLTFFYNAPCPSLYNMPFLSMPRTCSLCINIHTPSHPQKTQKKMGNFWRHISGHDMQEKAMNNIEEKGPLEDHNNLRDFTSSSSTTTTSTTVKIKITKKQLKELLGKAEVKGLSVQQILSQLMNASGDHRSYDQPQQQSWRPNLQSIPE</sequence>
<evidence type="ECO:0000313" key="3">
    <source>
        <dbReference type="Proteomes" id="UP001164929"/>
    </source>
</evidence>
<feature type="region of interest" description="Disordered" evidence="1">
    <location>
        <begin position="122"/>
        <end position="145"/>
    </location>
</feature>
<feature type="region of interest" description="Disordered" evidence="1">
    <location>
        <begin position="180"/>
        <end position="203"/>
    </location>
</feature>
<reference evidence="2" key="1">
    <citation type="journal article" date="2023" name="Mol. Ecol. Resour.">
        <title>Chromosome-level genome assembly of a triploid poplar Populus alba 'Berolinensis'.</title>
        <authorList>
            <person name="Chen S."/>
            <person name="Yu Y."/>
            <person name="Wang X."/>
            <person name="Wang S."/>
            <person name="Zhang T."/>
            <person name="Zhou Y."/>
            <person name="He R."/>
            <person name="Meng N."/>
            <person name="Wang Y."/>
            <person name="Liu W."/>
            <person name="Liu Z."/>
            <person name="Liu J."/>
            <person name="Guo Q."/>
            <person name="Huang H."/>
            <person name="Sederoff R.R."/>
            <person name="Wang G."/>
            <person name="Qu G."/>
            <person name="Chen S."/>
        </authorList>
    </citation>
    <scope>NUCLEOTIDE SEQUENCE</scope>
    <source>
        <strain evidence="2">SC-2020</strain>
    </source>
</reference>
<accession>A0AAD6M776</accession>
<dbReference type="Proteomes" id="UP001164929">
    <property type="component" value="Chromosome 11"/>
</dbReference>
<name>A0AAD6M776_9ROSI</name>
<comment type="caution">
    <text evidence="2">The sequence shown here is derived from an EMBL/GenBank/DDBJ whole genome shotgun (WGS) entry which is preliminary data.</text>
</comment>
<dbReference type="PANTHER" id="PTHR33647">
    <property type="entry name" value="OS01G0793900 PROTEIN"/>
    <property type="match status" value="1"/>
</dbReference>